<sequence length="116" mass="13064">MKNNDGRQVSTTRDPDFWEGMFFATRPSEGAVQWVYSIHAEGGADVIPTLIRSGREDLATQADREAEVAFLGGIAWRFVRSAFELRFENGRWVRTGNTDENPEFSPDDVPAADRRA</sequence>
<accession>A0ABT1HXY8</accession>
<evidence type="ECO:0000313" key="3">
    <source>
        <dbReference type="EMBL" id="MCP2260355.1"/>
    </source>
</evidence>
<name>A0ABT1HXY8_STRSD</name>
<dbReference type="SUPFAM" id="SSF56399">
    <property type="entry name" value="ADP-ribosylation"/>
    <property type="match status" value="1"/>
</dbReference>
<protein>
    <recommendedName>
        <fullName evidence="2">Pierisin-like domain-containing protein</fullName>
    </recommendedName>
</protein>
<comment type="caution">
    <text evidence="3">The sequence shown here is derived from an EMBL/GenBank/DDBJ whole genome shotgun (WGS) entry which is preliminary data.</text>
</comment>
<evidence type="ECO:0000256" key="1">
    <source>
        <dbReference type="SAM" id="MobiDB-lite"/>
    </source>
</evidence>
<keyword evidence="4" id="KW-1185">Reference proteome</keyword>
<proteinExistence type="predicted"/>
<dbReference type="Gene3D" id="3.90.210.10">
    <property type="entry name" value="Heat-Labile Enterotoxin, subunit A"/>
    <property type="match status" value="1"/>
</dbReference>
<gene>
    <name evidence="3" type="ORF">LX15_004069</name>
</gene>
<dbReference type="Pfam" id="PF22596">
    <property type="entry name" value="Scabin-like"/>
    <property type="match status" value="1"/>
</dbReference>
<evidence type="ECO:0000313" key="4">
    <source>
        <dbReference type="Proteomes" id="UP001205311"/>
    </source>
</evidence>
<dbReference type="EMBL" id="JAMTCP010000026">
    <property type="protein sequence ID" value="MCP2260355.1"/>
    <property type="molecule type" value="Genomic_DNA"/>
</dbReference>
<feature type="domain" description="Pierisin-like" evidence="2">
    <location>
        <begin position="3"/>
        <end position="103"/>
    </location>
</feature>
<feature type="region of interest" description="Disordered" evidence="1">
    <location>
        <begin position="92"/>
        <end position="116"/>
    </location>
</feature>
<dbReference type="Proteomes" id="UP001205311">
    <property type="component" value="Unassembled WGS sequence"/>
</dbReference>
<organism evidence="3 4">
    <name type="scientific">Streptoalloteichus tenebrarius (strain ATCC 17920 / DSM 40477 / JCM 4838 / CBS 697.72 / NBRC 16177 / NCIMB 11028 / NRRL B-12390 / A12253. 1 / ISP 5477)</name>
    <name type="common">Streptomyces tenebrarius</name>
    <dbReference type="NCBI Taxonomy" id="1933"/>
    <lineage>
        <taxon>Bacteria</taxon>
        <taxon>Bacillati</taxon>
        <taxon>Actinomycetota</taxon>
        <taxon>Actinomycetes</taxon>
        <taxon>Pseudonocardiales</taxon>
        <taxon>Pseudonocardiaceae</taxon>
        <taxon>Streptoalloteichus</taxon>
    </lineage>
</organism>
<evidence type="ECO:0000259" key="2">
    <source>
        <dbReference type="Pfam" id="PF22596"/>
    </source>
</evidence>
<dbReference type="InterPro" id="IPR054695">
    <property type="entry name" value="Pierisin-like_dom"/>
</dbReference>
<reference evidence="3 4" key="1">
    <citation type="submission" date="2022-06" db="EMBL/GenBank/DDBJ databases">
        <title>Genomic Encyclopedia of Archaeal and Bacterial Type Strains, Phase II (KMG-II): from individual species to whole genera.</title>
        <authorList>
            <person name="Goeker M."/>
        </authorList>
    </citation>
    <scope>NUCLEOTIDE SEQUENCE [LARGE SCALE GENOMIC DNA]</scope>
    <source>
        <strain evidence="3 4">DSM 40477</strain>
    </source>
</reference>